<evidence type="ECO:0000313" key="3">
    <source>
        <dbReference type="Proteomes" id="UP001445472"/>
    </source>
</evidence>
<evidence type="ECO:0000313" key="2">
    <source>
        <dbReference type="EMBL" id="MER6612477.1"/>
    </source>
</evidence>
<sequence length="68" mass="7733">MQTSQVQTTSIVMFKGWRLLALAKGSTVPRLSIGWKSRSTVLRFGMSSTSLRAPRHRGPSRRGQLYRR</sequence>
<dbReference type="RefSeq" id="WP_351974890.1">
    <property type="nucleotide sequence ID" value="NZ_JBEPBX010000002.1"/>
</dbReference>
<accession>A0ABV1UPA8</accession>
<comment type="caution">
    <text evidence="2">The sequence shown here is derived from an EMBL/GenBank/DDBJ whole genome shotgun (WGS) entry which is preliminary data.</text>
</comment>
<protein>
    <submittedName>
        <fullName evidence="2">Uncharacterized protein</fullName>
    </submittedName>
</protein>
<feature type="compositionally biased region" description="Basic residues" evidence="1">
    <location>
        <begin position="53"/>
        <end position="68"/>
    </location>
</feature>
<organism evidence="2 3">
    <name type="scientific">Streptomyces xantholiticus</name>
    <dbReference type="NCBI Taxonomy" id="68285"/>
    <lineage>
        <taxon>Bacteria</taxon>
        <taxon>Bacillati</taxon>
        <taxon>Actinomycetota</taxon>
        <taxon>Actinomycetes</taxon>
        <taxon>Kitasatosporales</taxon>
        <taxon>Streptomycetaceae</taxon>
        <taxon>Streptomyces</taxon>
    </lineage>
</organism>
<reference evidence="2 3" key="1">
    <citation type="submission" date="2024-06" db="EMBL/GenBank/DDBJ databases">
        <title>The Natural Products Discovery Center: Release of the First 8490 Sequenced Strains for Exploring Actinobacteria Biosynthetic Diversity.</title>
        <authorList>
            <person name="Kalkreuter E."/>
            <person name="Kautsar S.A."/>
            <person name="Yang D."/>
            <person name="Bader C.D."/>
            <person name="Teijaro C.N."/>
            <person name="Fluegel L."/>
            <person name="Davis C.M."/>
            <person name="Simpson J.R."/>
            <person name="Lauterbach L."/>
            <person name="Steele A.D."/>
            <person name="Gui C."/>
            <person name="Meng S."/>
            <person name="Li G."/>
            <person name="Viehrig K."/>
            <person name="Ye F."/>
            <person name="Su P."/>
            <person name="Kiefer A.F."/>
            <person name="Nichols A."/>
            <person name="Cepeda A.J."/>
            <person name="Yan W."/>
            <person name="Fan B."/>
            <person name="Jiang Y."/>
            <person name="Adhikari A."/>
            <person name="Zheng C.-J."/>
            <person name="Schuster L."/>
            <person name="Cowan T.M."/>
            <person name="Smanski M.J."/>
            <person name="Chevrette M.G."/>
            <person name="De Carvalho L.P.S."/>
            <person name="Shen B."/>
        </authorList>
    </citation>
    <scope>NUCLEOTIDE SEQUENCE [LARGE SCALE GENOMIC DNA]</scope>
    <source>
        <strain evidence="2 3">NPDC000837</strain>
    </source>
</reference>
<name>A0ABV1UPA8_9ACTN</name>
<keyword evidence="3" id="KW-1185">Reference proteome</keyword>
<evidence type="ECO:0000256" key="1">
    <source>
        <dbReference type="SAM" id="MobiDB-lite"/>
    </source>
</evidence>
<dbReference type="Proteomes" id="UP001445472">
    <property type="component" value="Unassembled WGS sequence"/>
</dbReference>
<gene>
    <name evidence="2" type="ORF">ABT276_03570</name>
</gene>
<proteinExistence type="predicted"/>
<feature type="region of interest" description="Disordered" evidence="1">
    <location>
        <begin position="47"/>
        <end position="68"/>
    </location>
</feature>
<dbReference type="EMBL" id="JBEPBX010000002">
    <property type="protein sequence ID" value="MER6612477.1"/>
    <property type="molecule type" value="Genomic_DNA"/>
</dbReference>